<dbReference type="PaxDb" id="6239-F56D6.20"/>
<gene>
    <name evidence="3" type="ORF">CELE_F56D6.20</name>
    <name evidence="3 5" type="ORF">F56D6.20</name>
</gene>
<dbReference type="STRING" id="6239.F56D6.20.1"/>
<dbReference type="InParanoid" id="U4PFE8"/>
<dbReference type="HOGENOM" id="CLU_2906182_0_0_1"/>
<accession>U4PFE8</accession>
<keyword evidence="2" id="KW-0812">Transmembrane</keyword>
<evidence type="ECO:0000313" key="4">
    <source>
        <dbReference type="Proteomes" id="UP000001940"/>
    </source>
</evidence>
<dbReference type="WormBase" id="F56D6.20">
    <property type="protein sequence ID" value="CE48937"/>
    <property type="gene ID" value="WBGene00235297"/>
</dbReference>
<dbReference type="AlphaFoldDB" id="U4PFE8"/>
<protein>
    <submittedName>
        <fullName evidence="3">Uncharacterized protein</fullName>
    </submittedName>
</protein>
<dbReference type="Bgee" id="WBGene00235297">
    <property type="expression patterns" value="Expressed in adult organism and 1 other cell type or tissue"/>
</dbReference>
<keyword evidence="2" id="KW-1133">Transmembrane helix</keyword>
<proteinExistence type="predicted"/>
<evidence type="ECO:0000256" key="2">
    <source>
        <dbReference type="SAM" id="Phobius"/>
    </source>
</evidence>
<dbReference type="GeneID" id="24104653"/>
<evidence type="ECO:0000313" key="3">
    <source>
        <dbReference type="EMBL" id="CDH93466.1"/>
    </source>
</evidence>
<reference evidence="3 4" key="1">
    <citation type="journal article" date="1998" name="Science">
        <title>Genome sequence of the nematode C. elegans: a platform for investigating biology.</title>
        <authorList>
            <consortium name="The C. elegans sequencing consortium"/>
            <person name="Sulson J.E."/>
            <person name="Waterston R."/>
        </authorList>
    </citation>
    <scope>NUCLEOTIDE SEQUENCE [LARGE SCALE GENOMIC DNA]</scope>
    <source>
        <strain evidence="3 4">Bristol N2</strain>
    </source>
</reference>
<dbReference type="EMBL" id="BX284604">
    <property type="protein sequence ID" value="CDH93466.1"/>
    <property type="molecule type" value="Genomic_DNA"/>
</dbReference>
<evidence type="ECO:0000256" key="1">
    <source>
        <dbReference type="SAM" id="MobiDB-lite"/>
    </source>
</evidence>
<dbReference type="AGR" id="WB:WBGene00235297"/>
<keyword evidence="2" id="KW-0472">Membrane</keyword>
<dbReference type="RefSeq" id="NP_001294639.1">
    <property type="nucleotide sequence ID" value="NM_001307710.1"/>
</dbReference>
<dbReference type="Proteomes" id="UP000001940">
    <property type="component" value="Chromosome IV"/>
</dbReference>
<dbReference type="SMR" id="U4PFE8"/>
<dbReference type="KEGG" id="cel:CELE_F56D6.20"/>
<organism evidence="3 4">
    <name type="scientific">Caenorhabditis elegans</name>
    <dbReference type="NCBI Taxonomy" id="6239"/>
    <lineage>
        <taxon>Eukaryota</taxon>
        <taxon>Metazoa</taxon>
        <taxon>Ecdysozoa</taxon>
        <taxon>Nematoda</taxon>
        <taxon>Chromadorea</taxon>
        <taxon>Rhabditida</taxon>
        <taxon>Rhabditina</taxon>
        <taxon>Rhabditomorpha</taxon>
        <taxon>Rhabditoidea</taxon>
        <taxon>Rhabditidae</taxon>
        <taxon>Peloderinae</taxon>
        <taxon>Caenorhabditis</taxon>
    </lineage>
</organism>
<keyword evidence="4" id="KW-1185">Reference proteome</keyword>
<feature type="region of interest" description="Disordered" evidence="1">
    <location>
        <begin position="1"/>
        <end position="23"/>
    </location>
</feature>
<dbReference type="CTD" id="24104653"/>
<evidence type="ECO:0000313" key="5">
    <source>
        <dbReference type="WormBase" id="F56D6.20"/>
    </source>
</evidence>
<feature type="compositionally biased region" description="Low complexity" evidence="1">
    <location>
        <begin position="1"/>
        <end position="14"/>
    </location>
</feature>
<feature type="transmembrane region" description="Helical" evidence="2">
    <location>
        <begin position="32"/>
        <end position="57"/>
    </location>
</feature>
<sequence>MPETVVTSHSSSVHSHSEESSSSFNWDINEFWWVYLIGLVVFLVVLAIVLGIVFYCLRKKNS</sequence>
<name>U4PFE8_CAEEL</name>